<evidence type="ECO:0000256" key="2">
    <source>
        <dbReference type="SAM" id="SignalP"/>
    </source>
</evidence>
<feature type="chain" id="PRO_5047413817" evidence="2">
    <location>
        <begin position="25"/>
        <end position="404"/>
    </location>
</feature>
<evidence type="ECO:0000256" key="1">
    <source>
        <dbReference type="SAM" id="Phobius"/>
    </source>
</evidence>
<organism evidence="3 4">
    <name type="scientific">Gilvimarinus algae</name>
    <dbReference type="NCBI Taxonomy" id="3058037"/>
    <lineage>
        <taxon>Bacteria</taxon>
        <taxon>Pseudomonadati</taxon>
        <taxon>Pseudomonadota</taxon>
        <taxon>Gammaproteobacteria</taxon>
        <taxon>Cellvibrionales</taxon>
        <taxon>Cellvibrionaceae</taxon>
        <taxon>Gilvimarinus</taxon>
    </lineage>
</organism>
<dbReference type="RefSeq" id="WP_302711398.1">
    <property type="nucleotide sequence ID" value="NZ_JAULRT010000035.1"/>
</dbReference>
<comment type="caution">
    <text evidence="3">The sequence shown here is derived from an EMBL/GenBank/DDBJ whole genome shotgun (WGS) entry which is preliminary data.</text>
</comment>
<dbReference type="PANTHER" id="PTHR40940:SF1">
    <property type="entry name" value="PROTEIN BATD"/>
    <property type="match status" value="1"/>
</dbReference>
<feature type="signal peptide" evidence="2">
    <location>
        <begin position="1"/>
        <end position="24"/>
    </location>
</feature>
<keyword evidence="1" id="KW-0812">Transmembrane</keyword>
<feature type="transmembrane region" description="Helical" evidence="1">
    <location>
        <begin position="279"/>
        <end position="299"/>
    </location>
</feature>
<gene>
    <name evidence="3" type="ORF">QWI16_03720</name>
</gene>
<keyword evidence="4" id="KW-1185">Reference proteome</keyword>
<keyword evidence="1" id="KW-0472">Membrane</keyword>
<reference evidence="3" key="1">
    <citation type="submission" date="2023-07" db="EMBL/GenBank/DDBJ databases">
        <title>Gilvimarinus algae sp. nov., isolated from the surface of Kelp.</title>
        <authorList>
            <person name="Sun Y.Y."/>
            <person name="Gong Y."/>
            <person name="Du Z.J."/>
        </authorList>
    </citation>
    <scope>NUCLEOTIDE SEQUENCE</scope>
    <source>
        <strain evidence="3">SDUM040014</strain>
    </source>
</reference>
<accession>A0ABT8TG17</accession>
<evidence type="ECO:0000313" key="4">
    <source>
        <dbReference type="Proteomes" id="UP001168380"/>
    </source>
</evidence>
<keyword evidence="1" id="KW-1133">Transmembrane helix</keyword>
<keyword evidence="2" id="KW-0732">Signal</keyword>
<proteinExistence type="predicted"/>
<dbReference type="PANTHER" id="PTHR40940">
    <property type="entry name" value="PROTEIN BATD-RELATED"/>
    <property type="match status" value="1"/>
</dbReference>
<dbReference type="InterPro" id="IPR025738">
    <property type="entry name" value="BatD"/>
</dbReference>
<dbReference type="EMBL" id="JAULRT010000035">
    <property type="protein sequence ID" value="MDO3381267.1"/>
    <property type="molecule type" value="Genomic_DNA"/>
</dbReference>
<name>A0ABT8TG17_9GAMM</name>
<sequence length="404" mass="45458">MTRWLPVRALGCLAWLLVCPVALSAAPKVEVVAPQEPVEVGRAVVIDVTVLVPSWFTKPVYFDPIEGLNLINVQTEKSTYPTSRSINGETWTGVGKEYTLVPMVEGLYQVEIPGLTVHYPDENGKPATERVTSEPVTLRAQVPAAARALDPLIIADNIDIEQTFDMPETVQVGDHIARTITVTVSGTSALFIPPLLTDIDNDALKTYLQSPVVKDDMVGSDLALGGRRSEQQSIRVLAPGQWQLPELTLRYYQNSTEQIVEVSVPGKTLNVARPPLSRWQWAALVVAALVLLALCYALGRYLVTLFHRFWQTEPMQYRRLRWQAHRPSRQFLRALATWQDHWRHVYSVNDALSRQYHALVIQAESRIYLSAATSTSLARALREHRHALKTHSHRRHQQLQPLNP</sequence>
<dbReference type="Proteomes" id="UP001168380">
    <property type="component" value="Unassembled WGS sequence"/>
</dbReference>
<evidence type="ECO:0000313" key="3">
    <source>
        <dbReference type="EMBL" id="MDO3381267.1"/>
    </source>
</evidence>
<protein>
    <submittedName>
        <fullName evidence="3">BatD family protein</fullName>
    </submittedName>
</protein>